<evidence type="ECO:0000256" key="1">
    <source>
        <dbReference type="ARBA" id="ARBA00022527"/>
    </source>
</evidence>
<keyword evidence="5" id="KW-0067">ATP-binding</keyword>
<dbReference type="PROSITE" id="PS50011">
    <property type="entry name" value="PROTEIN_KINASE_DOM"/>
    <property type="match status" value="1"/>
</dbReference>
<dbReference type="GO" id="GO:0005524">
    <property type="term" value="F:ATP binding"/>
    <property type="evidence" value="ECO:0007669"/>
    <property type="project" value="UniProtKB-KW"/>
</dbReference>
<proteinExistence type="predicted"/>
<dbReference type="InterPro" id="IPR011009">
    <property type="entry name" value="Kinase-like_dom_sf"/>
</dbReference>
<evidence type="ECO:0000259" key="6">
    <source>
        <dbReference type="PROSITE" id="PS50011"/>
    </source>
</evidence>
<keyword evidence="2" id="KW-0808">Transferase</keyword>
<dbReference type="Gene3D" id="1.10.510.10">
    <property type="entry name" value="Transferase(Phosphotransferase) domain 1"/>
    <property type="match status" value="1"/>
</dbReference>
<comment type="caution">
    <text evidence="7">The sequence shown here is derived from an EMBL/GenBank/DDBJ whole genome shotgun (WGS) entry which is preliminary data.</text>
</comment>
<keyword evidence="4" id="KW-0418">Kinase</keyword>
<name>A0AAW1QSP1_9CHLO</name>
<dbReference type="Gene3D" id="3.30.200.20">
    <property type="entry name" value="Phosphorylase Kinase, domain 1"/>
    <property type="match status" value="1"/>
</dbReference>
<evidence type="ECO:0000313" key="7">
    <source>
        <dbReference type="EMBL" id="KAK9824487.1"/>
    </source>
</evidence>
<dbReference type="PANTHER" id="PTHR24349">
    <property type="entry name" value="SERINE/THREONINE-PROTEIN KINASE"/>
    <property type="match status" value="1"/>
</dbReference>
<dbReference type="AlphaFoldDB" id="A0AAW1QSP1"/>
<evidence type="ECO:0000256" key="4">
    <source>
        <dbReference type="ARBA" id="ARBA00022777"/>
    </source>
</evidence>
<organism evidence="7 8">
    <name type="scientific">[Myrmecia] bisecta</name>
    <dbReference type="NCBI Taxonomy" id="41462"/>
    <lineage>
        <taxon>Eukaryota</taxon>
        <taxon>Viridiplantae</taxon>
        <taxon>Chlorophyta</taxon>
        <taxon>core chlorophytes</taxon>
        <taxon>Trebouxiophyceae</taxon>
        <taxon>Trebouxiales</taxon>
        <taxon>Trebouxiaceae</taxon>
        <taxon>Myrmecia</taxon>
    </lineage>
</organism>
<evidence type="ECO:0000313" key="8">
    <source>
        <dbReference type="Proteomes" id="UP001489004"/>
    </source>
</evidence>
<dbReference type="SMART" id="SM00220">
    <property type="entry name" value="S_TKc"/>
    <property type="match status" value="1"/>
</dbReference>
<dbReference type="PROSITE" id="PS00108">
    <property type="entry name" value="PROTEIN_KINASE_ST"/>
    <property type="match status" value="1"/>
</dbReference>
<feature type="domain" description="Protein kinase" evidence="6">
    <location>
        <begin position="1"/>
        <end position="258"/>
    </location>
</feature>
<evidence type="ECO:0000256" key="2">
    <source>
        <dbReference type="ARBA" id="ARBA00022679"/>
    </source>
</evidence>
<keyword evidence="8" id="KW-1185">Reference proteome</keyword>
<dbReference type="EMBL" id="JALJOR010000002">
    <property type="protein sequence ID" value="KAK9824487.1"/>
    <property type="molecule type" value="Genomic_DNA"/>
</dbReference>
<dbReference type="SUPFAM" id="SSF56112">
    <property type="entry name" value="Protein kinase-like (PK-like)"/>
    <property type="match status" value="1"/>
</dbReference>
<evidence type="ECO:0000256" key="5">
    <source>
        <dbReference type="ARBA" id="ARBA00022840"/>
    </source>
</evidence>
<dbReference type="InterPro" id="IPR050205">
    <property type="entry name" value="CDPK_Ser/Thr_kinases"/>
</dbReference>
<reference evidence="7 8" key="1">
    <citation type="journal article" date="2024" name="Nat. Commun.">
        <title>Phylogenomics reveals the evolutionary origins of lichenization in chlorophyte algae.</title>
        <authorList>
            <person name="Puginier C."/>
            <person name="Libourel C."/>
            <person name="Otte J."/>
            <person name="Skaloud P."/>
            <person name="Haon M."/>
            <person name="Grisel S."/>
            <person name="Petersen M."/>
            <person name="Berrin J.G."/>
            <person name="Delaux P.M."/>
            <person name="Dal Grande F."/>
            <person name="Keller J."/>
        </authorList>
    </citation>
    <scope>NUCLEOTIDE SEQUENCE [LARGE SCALE GENOMIC DNA]</scope>
    <source>
        <strain evidence="7 8">SAG 2043</strain>
    </source>
</reference>
<dbReference type="InterPro" id="IPR008271">
    <property type="entry name" value="Ser/Thr_kinase_AS"/>
</dbReference>
<protein>
    <recommendedName>
        <fullName evidence="6">Protein kinase domain-containing protein</fullName>
    </recommendedName>
</protein>
<accession>A0AAW1QSP1</accession>
<dbReference type="InterPro" id="IPR000719">
    <property type="entry name" value="Prot_kinase_dom"/>
</dbReference>
<gene>
    <name evidence="7" type="ORF">WJX72_010717</name>
</gene>
<dbReference type="Pfam" id="PF00069">
    <property type="entry name" value="Pkinase"/>
    <property type="match status" value="1"/>
</dbReference>
<keyword evidence="3" id="KW-0547">Nucleotide-binding</keyword>
<keyword evidence="1" id="KW-0723">Serine/threonine-protein kinase</keyword>
<dbReference type="GO" id="GO:0004674">
    <property type="term" value="F:protein serine/threonine kinase activity"/>
    <property type="evidence" value="ECO:0007669"/>
    <property type="project" value="UniProtKB-KW"/>
</dbReference>
<sequence>MQNPVLTGQEAAVKVITNDRPKALEKLRNEVASLHRVKECGAVVRCQATFQDPENLYLVMELCHGSDLDNVFKTQGRLSELGTARVAYECLKVLATCHANHIIHGDVKPANFMLARSYSDPKAAIEGPPLQGAWLKAVDLGGSQVVSGDKRLTRRSGTPVYMAPEVFTREYGMEADLWSLGIMSYQLMTGRFPFWESIAACPETMEDVMAAVITQKVPFDVDELKRISPMGVDFLQQLLQTDPAQRISAAYALEHPWFREQFGCDSTPAEASNIVPIPPRCSLLTQQPRSRQRPTVQ</sequence>
<dbReference type="Proteomes" id="UP001489004">
    <property type="component" value="Unassembled WGS sequence"/>
</dbReference>
<evidence type="ECO:0000256" key="3">
    <source>
        <dbReference type="ARBA" id="ARBA00022741"/>
    </source>
</evidence>